<name>A0A9W8IWT0_9FUNG</name>
<dbReference type="SUPFAM" id="SSF51735">
    <property type="entry name" value="NAD(P)-binding Rossmann-fold domains"/>
    <property type="match status" value="1"/>
</dbReference>
<evidence type="ECO:0000259" key="1">
    <source>
        <dbReference type="Pfam" id="PF01370"/>
    </source>
</evidence>
<evidence type="ECO:0000313" key="2">
    <source>
        <dbReference type="EMBL" id="KAJ2868125.1"/>
    </source>
</evidence>
<comment type="caution">
    <text evidence="2">The sequence shown here is derived from an EMBL/GenBank/DDBJ whole genome shotgun (WGS) entry which is preliminary data.</text>
</comment>
<dbReference type="InterPro" id="IPR051783">
    <property type="entry name" value="NAD(P)-dependent_oxidoreduct"/>
</dbReference>
<feature type="domain" description="NAD-dependent epimerase/dehydratase" evidence="1">
    <location>
        <begin position="4"/>
        <end position="212"/>
    </location>
</feature>
<dbReference type="GO" id="GO:0005737">
    <property type="term" value="C:cytoplasm"/>
    <property type="evidence" value="ECO:0007669"/>
    <property type="project" value="TreeGrafter"/>
</dbReference>
<dbReference type="AlphaFoldDB" id="A0A9W8IWT0"/>
<evidence type="ECO:0000313" key="3">
    <source>
        <dbReference type="Proteomes" id="UP001140074"/>
    </source>
</evidence>
<reference evidence="2" key="1">
    <citation type="submission" date="2022-07" db="EMBL/GenBank/DDBJ databases">
        <title>Phylogenomic reconstructions and comparative analyses of Kickxellomycotina fungi.</title>
        <authorList>
            <person name="Reynolds N.K."/>
            <person name="Stajich J.E."/>
            <person name="Barry K."/>
            <person name="Grigoriev I.V."/>
            <person name="Crous P."/>
            <person name="Smith M.E."/>
        </authorList>
    </citation>
    <scope>NUCLEOTIDE SEQUENCE</scope>
    <source>
        <strain evidence="2">RSA 476</strain>
    </source>
</reference>
<keyword evidence="3" id="KW-1185">Reference proteome</keyword>
<accession>A0A9W8IWT0</accession>
<dbReference type="InterPro" id="IPR001509">
    <property type="entry name" value="Epimerase_deHydtase"/>
</dbReference>
<sequence length="305" mass="33906">MTNVFILGASGYIGKEVSRAFSRAGFRVHGLVRNEEEARILAQDEIYTIVGDIKRPESFIKNFDEADVIIDTSVDYNETAEYFKNVLNAVKQAGERRAQRGGQLTFIHTSSVWVQGETGYQGESQDSDLQPLEGVAWRVKAEQDALALTRTPNVRVIVLRPALVYGRTGGFFDRVFSGLVAGNIRLPGTLENSLATIHVDDLAELYVKVAERAPVLKGQTLTAANRSSESVQDIIRAVRRLAGKREIKVESHKPANVNDEGVALTQVIDTRSTRAVTEWEPRKRTFVEGVAEYFQSWKAANQQPI</sequence>
<dbReference type="EMBL" id="JANBUY010000007">
    <property type="protein sequence ID" value="KAJ2868125.1"/>
    <property type="molecule type" value="Genomic_DNA"/>
</dbReference>
<dbReference type="Proteomes" id="UP001140074">
    <property type="component" value="Unassembled WGS sequence"/>
</dbReference>
<organism evidence="2 3">
    <name type="scientific">Coemansia aciculifera</name>
    <dbReference type="NCBI Taxonomy" id="417176"/>
    <lineage>
        <taxon>Eukaryota</taxon>
        <taxon>Fungi</taxon>
        <taxon>Fungi incertae sedis</taxon>
        <taxon>Zoopagomycota</taxon>
        <taxon>Kickxellomycotina</taxon>
        <taxon>Kickxellomycetes</taxon>
        <taxon>Kickxellales</taxon>
        <taxon>Kickxellaceae</taxon>
        <taxon>Coemansia</taxon>
    </lineage>
</organism>
<gene>
    <name evidence="2" type="ORF">GGH94_000393</name>
</gene>
<dbReference type="Gene3D" id="3.40.50.720">
    <property type="entry name" value="NAD(P)-binding Rossmann-like Domain"/>
    <property type="match status" value="1"/>
</dbReference>
<dbReference type="InterPro" id="IPR036291">
    <property type="entry name" value="NAD(P)-bd_dom_sf"/>
</dbReference>
<dbReference type="Pfam" id="PF01370">
    <property type="entry name" value="Epimerase"/>
    <property type="match status" value="1"/>
</dbReference>
<protein>
    <recommendedName>
        <fullName evidence="1">NAD-dependent epimerase/dehydratase domain-containing protein</fullName>
    </recommendedName>
</protein>
<dbReference type="PANTHER" id="PTHR48079:SF3">
    <property type="entry name" value="NAD-DEPENDENT EPIMERASE_DEHYDRATASE DOMAIN-CONTAINING PROTEIN"/>
    <property type="match status" value="1"/>
</dbReference>
<dbReference type="GO" id="GO:0004029">
    <property type="term" value="F:aldehyde dehydrogenase (NAD+) activity"/>
    <property type="evidence" value="ECO:0007669"/>
    <property type="project" value="TreeGrafter"/>
</dbReference>
<proteinExistence type="predicted"/>
<dbReference type="PANTHER" id="PTHR48079">
    <property type="entry name" value="PROTEIN YEEZ"/>
    <property type="match status" value="1"/>
</dbReference>